<dbReference type="InterPro" id="IPR000719">
    <property type="entry name" value="Prot_kinase_dom"/>
</dbReference>
<comment type="caution">
    <text evidence="2">The sequence shown here is derived from an EMBL/GenBank/DDBJ whole genome shotgun (WGS) entry which is preliminary data.</text>
</comment>
<dbReference type="PANTHER" id="PTHR44167">
    <property type="entry name" value="OVARIAN-SPECIFIC SERINE/THREONINE-PROTEIN KINASE LOK-RELATED"/>
    <property type="match status" value="1"/>
</dbReference>
<organism evidence="2 3">
    <name type="scientific">Batillaria attramentaria</name>
    <dbReference type="NCBI Taxonomy" id="370345"/>
    <lineage>
        <taxon>Eukaryota</taxon>
        <taxon>Metazoa</taxon>
        <taxon>Spiralia</taxon>
        <taxon>Lophotrochozoa</taxon>
        <taxon>Mollusca</taxon>
        <taxon>Gastropoda</taxon>
        <taxon>Caenogastropoda</taxon>
        <taxon>Sorbeoconcha</taxon>
        <taxon>Cerithioidea</taxon>
        <taxon>Batillariidae</taxon>
        <taxon>Batillaria</taxon>
    </lineage>
</organism>
<sequence length="495" mass="55319">MYKCISALTGVSHIQARFLVERSLTVGQVLTNCIEEKLGLFPSLTDTMELRGAGVCPVMQDEDGALSPNTEKNLKCLLQAIQSGEARLERGSDGHVEVVYDNKKTVSLAHVDRSKAHSVQQGKDRQEVQTKVNVCLEMIEAIKANRAPSGVVIDSAKAKPSALGDYREGQEFSRLKEVLGRGNCAGDIVVVKDNKLDAEHAMKTVMISEFSTDEVRCWVDLGDSESVPSLYLFRLEGSRVVFHMEKITHGVTLEKIIEEHMSNLWQRQQELVRPFSLCMFHGLLSVVKEMHEKNWTHRDLHSGNVMLTKDTMTMKVLDFGMARKLRQGLEFNHLGLKNDILNAIRLFCGLYIGQDFENNFVLEKEIKAGTLRKILMEMGLSQEDREELLQLIAMTYQVTSDPTQAGYGDTAPVLEHIENTLFPSKVEEVMRMAAVVLFPDFYSGRPDVDLQLGEEVADGACGAETTDELDSMEFDMDAAAAAIPSDFLDKLRIKI</sequence>
<dbReference type="SMART" id="SM00220">
    <property type="entry name" value="S_TKc"/>
    <property type="match status" value="1"/>
</dbReference>
<dbReference type="Pfam" id="PF00069">
    <property type="entry name" value="Pkinase"/>
    <property type="match status" value="1"/>
</dbReference>
<dbReference type="Gene3D" id="3.30.200.20">
    <property type="entry name" value="Phosphorylase Kinase, domain 1"/>
    <property type="match status" value="1"/>
</dbReference>
<dbReference type="InterPro" id="IPR011009">
    <property type="entry name" value="Kinase-like_dom_sf"/>
</dbReference>
<dbReference type="Proteomes" id="UP001519460">
    <property type="component" value="Unassembled WGS sequence"/>
</dbReference>
<accession>A0ABD0KBA0</accession>
<evidence type="ECO:0000313" key="3">
    <source>
        <dbReference type="Proteomes" id="UP001519460"/>
    </source>
</evidence>
<keyword evidence="3" id="KW-1185">Reference proteome</keyword>
<dbReference type="Gene3D" id="1.10.510.10">
    <property type="entry name" value="Transferase(Phosphotransferase) domain 1"/>
    <property type="match status" value="1"/>
</dbReference>
<proteinExistence type="predicted"/>
<reference evidence="2 3" key="1">
    <citation type="journal article" date="2023" name="Sci. Data">
        <title>Genome assembly of the Korean intertidal mud-creeper Batillaria attramentaria.</title>
        <authorList>
            <person name="Patra A.K."/>
            <person name="Ho P.T."/>
            <person name="Jun S."/>
            <person name="Lee S.J."/>
            <person name="Kim Y."/>
            <person name="Won Y.J."/>
        </authorList>
    </citation>
    <scope>NUCLEOTIDE SEQUENCE [LARGE SCALE GENOMIC DNA]</scope>
    <source>
        <strain evidence="2">Wonlab-2016</strain>
    </source>
</reference>
<evidence type="ECO:0000313" key="2">
    <source>
        <dbReference type="EMBL" id="KAK7484383.1"/>
    </source>
</evidence>
<dbReference type="AlphaFoldDB" id="A0ABD0KBA0"/>
<dbReference type="EMBL" id="JACVVK020000211">
    <property type="protein sequence ID" value="KAK7484383.1"/>
    <property type="molecule type" value="Genomic_DNA"/>
</dbReference>
<dbReference type="SUPFAM" id="SSF56112">
    <property type="entry name" value="Protein kinase-like (PK-like)"/>
    <property type="match status" value="1"/>
</dbReference>
<protein>
    <recommendedName>
        <fullName evidence="1">Protein kinase domain-containing protein</fullName>
    </recommendedName>
</protein>
<feature type="domain" description="Protein kinase" evidence="1">
    <location>
        <begin position="173"/>
        <end position="495"/>
    </location>
</feature>
<dbReference type="PANTHER" id="PTHR44167:SF24">
    <property type="entry name" value="SERINE_THREONINE-PROTEIN KINASE CHK2"/>
    <property type="match status" value="1"/>
</dbReference>
<gene>
    <name evidence="2" type="ORF">BaRGS_00024388</name>
</gene>
<dbReference type="PROSITE" id="PS50011">
    <property type="entry name" value="PROTEIN_KINASE_DOM"/>
    <property type="match status" value="1"/>
</dbReference>
<name>A0ABD0KBA0_9CAEN</name>
<evidence type="ECO:0000259" key="1">
    <source>
        <dbReference type="PROSITE" id="PS50011"/>
    </source>
</evidence>